<dbReference type="SUPFAM" id="SSF46785">
    <property type="entry name" value="Winged helix' DNA-binding domain"/>
    <property type="match status" value="1"/>
</dbReference>
<dbReference type="CDD" id="cd00090">
    <property type="entry name" value="HTH_ARSR"/>
    <property type="match status" value="1"/>
</dbReference>
<evidence type="ECO:0000256" key="1">
    <source>
        <dbReference type="ARBA" id="ARBA00023015"/>
    </source>
</evidence>
<dbReference type="PANTHER" id="PTHR43132">
    <property type="entry name" value="ARSENICAL RESISTANCE OPERON REPRESSOR ARSR-RELATED"/>
    <property type="match status" value="1"/>
</dbReference>
<dbReference type="OrthoDB" id="9800049at2"/>
<dbReference type="InterPro" id="IPR011991">
    <property type="entry name" value="ArsR-like_HTH"/>
</dbReference>
<feature type="domain" description="HTH arsR-type" evidence="4">
    <location>
        <begin position="9"/>
        <end position="107"/>
    </location>
</feature>
<evidence type="ECO:0000313" key="5">
    <source>
        <dbReference type="EMBL" id="TSJ40523.1"/>
    </source>
</evidence>
<evidence type="ECO:0000256" key="3">
    <source>
        <dbReference type="ARBA" id="ARBA00023163"/>
    </source>
</evidence>
<keyword evidence="3" id="KW-0804">Transcription</keyword>
<evidence type="ECO:0000256" key="2">
    <source>
        <dbReference type="ARBA" id="ARBA00023125"/>
    </source>
</evidence>
<dbReference type="InterPro" id="IPR036388">
    <property type="entry name" value="WH-like_DNA-bd_sf"/>
</dbReference>
<evidence type="ECO:0000313" key="6">
    <source>
        <dbReference type="Proteomes" id="UP000318733"/>
    </source>
</evidence>
<dbReference type="EMBL" id="VLPK01000002">
    <property type="protein sequence ID" value="TSJ40523.1"/>
    <property type="molecule type" value="Genomic_DNA"/>
</dbReference>
<dbReference type="PROSITE" id="PS50987">
    <property type="entry name" value="HTH_ARSR_2"/>
    <property type="match status" value="1"/>
</dbReference>
<comment type="caution">
    <text evidence="5">The sequence shown here is derived from an EMBL/GenBank/DDBJ whole genome shotgun (WGS) entry which is preliminary data.</text>
</comment>
<protein>
    <submittedName>
        <fullName evidence="5">Helix-turn-helix transcriptional regulator</fullName>
    </submittedName>
</protein>
<keyword evidence="1" id="KW-0805">Transcription regulation</keyword>
<dbReference type="PANTHER" id="PTHR43132:SF2">
    <property type="entry name" value="ARSENICAL RESISTANCE OPERON REPRESSOR ARSR-RELATED"/>
    <property type="match status" value="1"/>
</dbReference>
<dbReference type="Pfam" id="PF12840">
    <property type="entry name" value="HTH_20"/>
    <property type="match status" value="1"/>
</dbReference>
<keyword evidence="6" id="KW-1185">Reference proteome</keyword>
<dbReference type="RefSeq" id="WP_144248561.1">
    <property type="nucleotide sequence ID" value="NZ_VLPK01000002.1"/>
</dbReference>
<dbReference type="InterPro" id="IPR001845">
    <property type="entry name" value="HTH_ArsR_DNA-bd_dom"/>
</dbReference>
<accession>A0A556MKW9</accession>
<name>A0A556MKW9_9SPHI</name>
<dbReference type="SMART" id="SM00418">
    <property type="entry name" value="HTH_ARSR"/>
    <property type="match status" value="1"/>
</dbReference>
<proteinExistence type="predicted"/>
<reference evidence="5 6" key="1">
    <citation type="submission" date="2019-07" db="EMBL/GenBank/DDBJ databases">
        <authorList>
            <person name="Huq M.A."/>
        </authorList>
    </citation>
    <scope>NUCLEOTIDE SEQUENCE [LARGE SCALE GENOMIC DNA]</scope>
    <source>
        <strain evidence="5 6">MAH-19</strain>
    </source>
</reference>
<evidence type="ECO:0000259" key="4">
    <source>
        <dbReference type="PROSITE" id="PS50987"/>
    </source>
</evidence>
<dbReference type="AlphaFoldDB" id="A0A556MKW9"/>
<dbReference type="PRINTS" id="PR00778">
    <property type="entry name" value="HTHARSR"/>
</dbReference>
<dbReference type="GO" id="GO:0003700">
    <property type="term" value="F:DNA-binding transcription factor activity"/>
    <property type="evidence" value="ECO:0007669"/>
    <property type="project" value="InterPro"/>
</dbReference>
<dbReference type="InterPro" id="IPR051011">
    <property type="entry name" value="Metal_resp_trans_reg"/>
</dbReference>
<keyword evidence="2" id="KW-0238">DNA-binding</keyword>
<gene>
    <name evidence="5" type="ORF">FO440_12270</name>
</gene>
<dbReference type="Proteomes" id="UP000318733">
    <property type="component" value="Unassembled WGS sequence"/>
</dbReference>
<dbReference type="GO" id="GO:0003677">
    <property type="term" value="F:DNA binding"/>
    <property type="evidence" value="ECO:0007669"/>
    <property type="project" value="UniProtKB-KW"/>
</dbReference>
<dbReference type="InterPro" id="IPR036390">
    <property type="entry name" value="WH_DNA-bd_sf"/>
</dbReference>
<dbReference type="Gene3D" id="1.10.10.10">
    <property type="entry name" value="Winged helix-like DNA-binding domain superfamily/Winged helix DNA-binding domain"/>
    <property type="match status" value="1"/>
</dbReference>
<organism evidence="5 6">
    <name type="scientific">Mucilaginibacter corticis</name>
    <dbReference type="NCBI Taxonomy" id="2597670"/>
    <lineage>
        <taxon>Bacteria</taxon>
        <taxon>Pseudomonadati</taxon>
        <taxon>Bacteroidota</taxon>
        <taxon>Sphingobacteriia</taxon>
        <taxon>Sphingobacteriales</taxon>
        <taxon>Sphingobacteriaceae</taxon>
        <taxon>Mucilaginibacter</taxon>
    </lineage>
</organism>
<sequence length="107" mass="11953">MATHKKTDFNSQDQQISMIAGAMSHPARIAILRILADHKRLSCGEIVELLPLAQATVSHHLKELMAVQLIKMTNEGKKSLYEVNQSTWNIYTKDIAHLLTMLNNTGA</sequence>
<dbReference type="NCBIfam" id="NF033788">
    <property type="entry name" value="HTH_metalloreg"/>
    <property type="match status" value="1"/>
</dbReference>